<reference evidence="5 8" key="3">
    <citation type="submission" date="2018-10" db="EMBL/GenBank/DDBJ databases">
        <title>Genetic determinants and prediction of antibiotic resistance phenotypes in Helicobacter pylori.</title>
        <authorList>
            <person name="Wagner K."/>
        </authorList>
    </citation>
    <scope>NUCLEOTIDE SEQUENCE [LARGE SCALE GENOMIC DNA]</scope>
    <source>
        <strain evidence="5 8">ZH15</strain>
    </source>
</reference>
<evidence type="ECO:0000313" key="8">
    <source>
        <dbReference type="Proteomes" id="UP000288766"/>
    </source>
</evidence>
<evidence type="ECO:0000313" key="2">
    <source>
        <dbReference type="EMBL" id="OOQ31711.1"/>
    </source>
</evidence>
<dbReference type="Proteomes" id="UP000319468">
    <property type="component" value="Unassembled WGS sequence"/>
</dbReference>
<keyword evidence="1" id="KW-0472">Membrane</keyword>
<keyword evidence="1" id="KW-1133">Transmembrane helix</keyword>
<keyword evidence="1" id="KW-0812">Transmembrane</keyword>
<evidence type="ECO:0000256" key="1">
    <source>
        <dbReference type="SAM" id="Phobius"/>
    </source>
</evidence>
<reference evidence="6 9" key="4">
    <citation type="submission" date="2018-11" db="EMBL/GenBank/DDBJ databases">
        <title>The project aimed at sequencing of H. pylori N6 laboratory stock and two of its isogenic mutants deficient in activity of a serine protease HtrA in order to find the possible suppressor mutations.</title>
        <authorList>
            <person name="Strapagiel D."/>
            <person name="Lach J."/>
            <person name="Zarzecka U."/>
            <person name="Backert S."/>
            <person name="Pawlik A."/>
        </authorList>
    </citation>
    <scope>NUCLEOTIDE SEQUENCE [LARGE SCALE GENOMIC DNA]</scope>
    <source>
        <strain evidence="6 9">N6</strain>
    </source>
</reference>
<evidence type="ECO:0000313" key="3">
    <source>
        <dbReference type="EMBL" id="OOQ41266.1"/>
    </source>
</evidence>
<reference evidence="10 11" key="1">
    <citation type="journal article" date="2017" name="Front. Cell. Infect. Microbiol.">
        <title>Whole Genome Sequence and Phylogenetic Analysis Show Helicobacter pylori Strains from Latin America Have Followed a Unique Evolution Pathway.</title>
        <authorList>
            <person name="Munoz-Ramirez Z.Y."/>
            <person name="Mendez-Tenorio A."/>
            <person name="Kato I."/>
            <person name="Bravo M.M."/>
            <person name="Rizzato C."/>
            <person name="Thorell K."/>
            <person name="Torres R.C."/>
            <person name="Aviles-Jimenez F."/>
            <person name="Camorlinga M."/>
            <person name="Canzian F."/>
            <person name="Torres J."/>
        </authorList>
    </citation>
    <scope>NUCLEOTIDE SEQUENCE [LARGE SCALE GENOMIC DNA]</scope>
    <source>
        <strain evidence="2 10">CM22347</strain>
        <strain evidence="3 11">CM22351</strain>
    </source>
</reference>
<dbReference type="RefSeq" id="WP_001105124.1">
    <property type="nucleotide sequence ID" value="NZ_CADGOZ010000007.1"/>
</dbReference>
<proteinExistence type="predicted"/>
<name>A0A0L6DCK3_HELPX</name>
<dbReference type="Proteomes" id="UP000220907">
    <property type="component" value="Unassembled WGS sequence"/>
</dbReference>
<evidence type="ECO:0000313" key="6">
    <source>
        <dbReference type="EMBL" id="TLR78928.1"/>
    </source>
</evidence>
<dbReference type="Proteomes" id="UP000319650">
    <property type="component" value="Unassembled WGS sequence"/>
</dbReference>
<comment type="caution">
    <text evidence="4">The sequence shown here is derived from an EMBL/GenBank/DDBJ whole genome shotgun (WGS) entry which is preliminary data.</text>
</comment>
<evidence type="ECO:0000313" key="7">
    <source>
        <dbReference type="Proteomes" id="UP000220907"/>
    </source>
</evidence>
<feature type="transmembrane region" description="Helical" evidence="1">
    <location>
        <begin position="6"/>
        <end position="27"/>
    </location>
</feature>
<reference evidence="4 7" key="2">
    <citation type="journal article" date="2017" name="Gut Pathog.">
        <title>Phylogenomics of Colombian Helicobacter pylori isolates.</title>
        <authorList>
            <person name="Gutierrez-Escobar A.J."/>
            <person name="Trujillo E."/>
            <person name="Acevedo O."/>
            <person name="Bravo M.M."/>
        </authorList>
    </citation>
    <scope>NUCLEOTIDE SEQUENCE [LARGE SCALE GENOMIC DNA]</scope>
    <source>
        <strain evidence="4 7">22151</strain>
    </source>
</reference>
<gene>
    <name evidence="3" type="ORF">B0X64_01665</name>
    <name evidence="2" type="ORF">B0X69_05440</name>
    <name evidence="4" type="ORF">BB432_06040</name>
    <name evidence="5" type="ORF">ECC12_07630</name>
    <name evidence="6" type="ORF">EGM89_08125</name>
</gene>
<evidence type="ECO:0000313" key="4">
    <source>
        <dbReference type="EMBL" id="PDW47604.1"/>
    </source>
</evidence>
<evidence type="ECO:0000313" key="10">
    <source>
        <dbReference type="Proteomes" id="UP000319468"/>
    </source>
</evidence>
<dbReference type="EMBL" id="MUPM01000212">
    <property type="protein sequence ID" value="OOQ31711.1"/>
    <property type="molecule type" value="Genomic_DNA"/>
</dbReference>
<dbReference type="EMBL" id="MUPN01000199">
    <property type="protein sequence ID" value="OOQ41266.1"/>
    <property type="molecule type" value="Genomic_DNA"/>
</dbReference>
<dbReference type="EMBL" id="VAPN01000014">
    <property type="protein sequence ID" value="TLR78928.1"/>
    <property type="molecule type" value="Genomic_DNA"/>
</dbReference>
<dbReference type="Proteomes" id="UP000288766">
    <property type="component" value="Unassembled WGS sequence"/>
</dbReference>
<evidence type="ECO:0000313" key="5">
    <source>
        <dbReference type="EMBL" id="RVY27202.1"/>
    </source>
</evidence>
<dbReference type="Proteomes" id="UP000306692">
    <property type="component" value="Unassembled WGS sequence"/>
</dbReference>
<sequence>MNYDVLMGFLALILLILWYAYGLRQYLKLKDKNKRLKEKLQRCNCNIKIPSILEMAHKPIIMDIKGELLPHLTESYRKSKFKE</sequence>
<dbReference type="AlphaFoldDB" id="A0A0L6DCK3"/>
<evidence type="ECO:0000313" key="9">
    <source>
        <dbReference type="Proteomes" id="UP000306692"/>
    </source>
</evidence>
<protein>
    <submittedName>
        <fullName evidence="4">Uncharacterized protein</fullName>
    </submittedName>
</protein>
<accession>A0A0L6DCK3</accession>
<evidence type="ECO:0000313" key="11">
    <source>
        <dbReference type="Proteomes" id="UP000319650"/>
    </source>
</evidence>
<dbReference type="EMBL" id="RJEO01000026">
    <property type="protein sequence ID" value="RVY27202.1"/>
    <property type="molecule type" value="Genomic_DNA"/>
</dbReference>
<organism evidence="4 7">
    <name type="scientific">Helicobacter pylori</name>
    <name type="common">Campylobacter pylori</name>
    <dbReference type="NCBI Taxonomy" id="210"/>
    <lineage>
        <taxon>Bacteria</taxon>
        <taxon>Pseudomonadati</taxon>
        <taxon>Campylobacterota</taxon>
        <taxon>Epsilonproteobacteria</taxon>
        <taxon>Campylobacterales</taxon>
        <taxon>Helicobacteraceae</taxon>
        <taxon>Helicobacter</taxon>
    </lineage>
</organism>
<dbReference type="EMBL" id="MBGX01000004">
    <property type="protein sequence ID" value="PDW47604.1"/>
    <property type="molecule type" value="Genomic_DNA"/>
</dbReference>